<dbReference type="RefSeq" id="WP_344583754.1">
    <property type="nucleotide sequence ID" value="NZ_BAAARK010000043.1"/>
</dbReference>
<keyword evidence="4 5" id="KW-0067">ATP-binding</keyword>
<evidence type="ECO:0000256" key="3">
    <source>
        <dbReference type="ARBA" id="ARBA00022755"/>
    </source>
</evidence>
<dbReference type="Gene3D" id="3.30.1490.20">
    <property type="entry name" value="ATP-grasp fold, A domain"/>
    <property type="match status" value="1"/>
</dbReference>
<protein>
    <recommendedName>
        <fullName evidence="6">ATP-grasp domain-containing protein</fullName>
    </recommendedName>
</protein>
<dbReference type="PANTHER" id="PTHR43585">
    <property type="entry name" value="FUMIPYRROLE BIOSYNTHESIS PROTEIN C"/>
    <property type="match status" value="1"/>
</dbReference>
<dbReference type="InterPro" id="IPR013815">
    <property type="entry name" value="ATP_grasp_subdomain_1"/>
</dbReference>
<dbReference type="Pfam" id="PF02222">
    <property type="entry name" value="ATP-grasp"/>
    <property type="match status" value="1"/>
</dbReference>
<dbReference type="SUPFAM" id="SSF56059">
    <property type="entry name" value="Glutathione synthetase ATP-binding domain-like"/>
    <property type="match status" value="1"/>
</dbReference>
<sequence>MSKAVIFGEYKLARILPELRARGVTDVVVYSAVEFDGFDVEVKRLGLAWTAADVLDVLAAEQADVAIANPYAHGQEQLPLAYGEAAAKWDGHFLAHSAAFAEVACDKVALHETAVTRGWPVPEGAVCHDVDQVRAVVARLGFPVVLKEARSQAGDGRFYVESVADLNTLLAGEPSLPLIVQRFQQGFECGVELISSSGSHVRWPVASLGSLDTELDPSFRARTMPFALPERAAADLERLIDDIEQNLVPNGPWQIDFAVVDDELCLLEINARLGGLSDLGSIATGTDPHGVFVTAALGEELPQVVQRTVAIELPSTEMPDTPLPARPEGSNLMTITARTPTNRCFINTDHMQVIVTVDEAKATKKWIIELHEAGLLRCSTESAYAQLDKALATFAEKQR</sequence>
<evidence type="ECO:0000256" key="4">
    <source>
        <dbReference type="ARBA" id="ARBA00022840"/>
    </source>
</evidence>
<dbReference type="PANTHER" id="PTHR43585:SF2">
    <property type="entry name" value="ATP-GRASP ENZYME FSQD"/>
    <property type="match status" value="1"/>
</dbReference>
<gene>
    <name evidence="7" type="ORF">GCM10009864_72580</name>
</gene>
<evidence type="ECO:0000259" key="6">
    <source>
        <dbReference type="PROSITE" id="PS50975"/>
    </source>
</evidence>
<dbReference type="InterPro" id="IPR052032">
    <property type="entry name" value="ATP-dep_AA_Ligase"/>
</dbReference>
<evidence type="ECO:0000313" key="7">
    <source>
        <dbReference type="EMBL" id="GAA2688188.1"/>
    </source>
</evidence>
<feature type="domain" description="ATP-grasp" evidence="6">
    <location>
        <begin position="111"/>
        <end position="297"/>
    </location>
</feature>
<evidence type="ECO:0000256" key="1">
    <source>
        <dbReference type="ARBA" id="ARBA00022598"/>
    </source>
</evidence>
<dbReference type="Gene3D" id="3.30.470.20">
    <property type="entry name" value="ATP-grasp fold, B domain"/>
    <property type="match status" value="1"/>
</dbReference>
<name>A0ABP6FAL5_9ACTN</name>
<dbReference type="PROSITE" id="PS50975">
    <property type="entry name" value="ATP_GRASP"/>
    <property type="match status" value="1"/>
</dbReference>
<dbReference type="InterPro" id="IPR003135">
    <property type="entry name" value="ATP-grasp_carboxylate-amine"/>
</dbReference>
<organism evidence="7 8">
    <name type="scientific">Streptomyces lunalinharesii</name>
    <dbReference type="NCBI Taxonomy" id="333384"/>
    <lineage>
        <taxon>Bacteria</taxon>
        <taxon>Bacillati</taxon>
        <taxon>Actinomycetota</taxon>
        <taxon>Actinomycetes</taxon>
        <taxon>Kitasatosporales</taxon>
        <taxon>Streptomycetaceae</taxon>
        <taxon>Streptomyces</taxon>
    </lineage>
</organism>
<keyword evidence="2 5" id="KW-0547">Nucleotide-binding</keyword>
<evidence type="ECO:0000256" key="5">
    <source>
        <dbReference type="PROSITE-ProRule" id="PRU00409"/>
    </source>
</evidence>
<comment type="caution">
    <text evidence="7">The sequence shown here is derived from an EMBL/GenBank/DDBJ whole genome shotgun (WGS) entry which is preliminary data.</text>
</comment>
<keyword evidence="8" id="KW-1185">Reference proteome</keyword>
<dbReference type="EMBL" id="BAAARK010000043">
    <property type="protein sequence ID" value="GAA2688188.1"/>
    <property type="molecule type" value="Genomic_DNA"/>
</dbReference>
<dbReference type="InterPro" id="IPR011761">
    <property type="entry name" value="ATP-grasp"/>
</dbReference>
<keyword evidence="1" id="KW-0436">Ligase</keyword>
<reference evidence="8" key="1">
    <citation type="journal article" date="2019" name="Int. J. Syst. Evol. Microbiol.">
        <title>The Global Catalogue of Microorganisms (GCM) 10K type strain sequencing project: providing services to taxonomists for standard genome sequencing and annotation.</title>
        <authorList>
            <consortium name="The Broad Institute Genomics Platform"/>
            <consortium name="The Broad Institute Genome Sequencing Center for Infectious Disease"/>
            <person name="Wu L."/>
            <person name="Ma J."/>
        </authorList>
    </citation>
    <scope>NUCLEOTIDE SEQUENCE [LARGE SCALE GENOMIC DNA]</scope>
    <source>
        <strain evidence="8">JCM 16374</strain>
    </source>
</reference>
<evidence type="ECO:0000256" key="2">
    <source>
        <dbReference type="ARBA" id="ARBA00022741"/>
    </source>
</evidence>
<keyword evidence="3" id="KW-0658">Purine biosynthesis</keyword>
<proteinExistence type="predicted"/>
<dbReference type="Proteomes" id="UP001500994">
    <property type="component" value="Unassembled WGS sequence"/>
</dbReference>
<evidence type="ECO:0000313" key="8">
    <source>
        <dbReference type="Proteomes" id="UP001500994"/>
    </source>
</evidence>
<accession>A0ABP6FAL5</accession>